<evidence type="ECO:0000259" key="12">
    <source>
        <dbReference type="PROSITE" id="PS52048"/>
    </source>
</evidence>
<evidence type="ECO:0000256" key="6">
    <source>
        <dbReference type="ARBA" id="ARBA00022801"/>
    </source>
</evidence>
<keyword evidence="7 11" id="KW-0788">Thiol protease</keyword>
<evidence type="ECO:0000256" key="2">
    <source>
        <dbReference type="ARBA" id="ARBA00009326"/>
    </source>
</evidence>
<comment type="catalytic activity">
    <reaction evidence="1 11">
        <text>Thiol-dependent hydrolysis of ester, thioester, amide, peptide and isopeptide bonds formed by the C-terminal Gly of ubiquitin (a 76-residue protein attached to proteins as an intracellular targeting signal).</text>
        <dbReference type="EC" id="3.4.19.12"/>
    </reaction>
</comment>
<sequence length="227" mass="25123">MSLLPLEANPDLLHLLGVPKKWSIVDVYGLDEDALAYIPKPVLALILLCPGTDQFLQHAEQQIEKLKEEGQVLDSDLFFMKQCVTNTCGTVALIHSVANNADKVGLEDGPFKKLLNDIKDLTPEEKGEKLFKSEHEAFNLLSTHQELALEGQTEVNPNDQAKNHFFALVEKAGHLYELNGSKEFPINHGSTTPESFLEDAAKVCREFIARDAEDVNFTVLALAAAEN</sequence>
<evidence type="ECO:0000256" key="4">
    <source>
        <dbReference type="ARBA" id="ARBA00022670"/>
    </source>
</evidence>
<evidence type="ECO:0000256" key="10">
    <source>
        <dbReference type="PROSITE-ProRule" id="PRU01393"/>
    </source>
</evidence>
<evidence type="ECO:0000256" key="9">
    <source>
        <dbReference type="ARBA" id="ARBA00073226"/>
    </source>
</evidence>
<comment type="function">
    <text evidence="8">Ubiquitin-protein hydrolase is involved both in the processing of ubiquitin precursors and of ubiquitinated proteins. This enzyme is a thiol protease that recognizes and hydrolyzes a peptide bond at the C-terminal glycine of ubiquitin.</text>
</comment>
<accession>A0AA38IKS8</accession>
<proteinExistence type="inferred from homology"/>
<evidence type="ECO:0000256" key="11">
    <source>
        <dbReference type="RuleBase" id="RU361215"/>
    </source>
</evidence>
<evidence type="ECO:0000256" key="5">
    <source>
        <dbReference type="ARBA" id="ARBA00022786"/>
    </source>
</evidence>
<dbReference type="InterPro" id="IPR001578">
    <property type="entry name" value="Peptidase_C12_UCH"/>
</dbReference>
<dbReference type="Gene3D" id="3.40.532.10">
    <property type="entry name" value="Peptidase C12, ubiquitin carboxyl-terminal hydrolase"/>
    <property type="match status" value="1"/>
</dbReference>
<evidence type="ECO:0000256" key="1">
    <source>
        <dbReference type="ARBA" id="ARBA00000707"/>
    </source>
</evidence>
<dbReference type="InterPro" id="IPR038765">
    <property type="entry name" value="Papain-like_cys_pep_sf"/>
</dbReference>
<keyword evidence="6 11" id="KW-0378">Hydrolase</keyword>
<comment type="caution">
    <text evidence="10">Lacks conserved residue(s) required for the propagation of feature annotation.</text>
</comment>
<dbReference type="GO" id="GO:0016579">
    <property type="term" value="P:protein deubiquitination"/>
    <property type="evidence" value="ECO:0007669"/>
    <property type="project" value="TreeGrafter"/>
</dbReference>
<organism evidence="13 14">
    <name type="scientific">Zophobas morio</name>
    <dbReference type="NCBI Taxonomy" id="2755281"/>
    <lineage>
        <taxon>Eukaryota</taxon>
        <taxon>Metazoa</taxon>
        <taxon>Ecdysozoa</taxon>
        <taxon>Arthropoda</taxon>
        <taxon>Hexapoda</taxon>
        <taxon>Insecta</taxon>
        <taxon>Pterygota</taxon>
        <taxon>Neoptera</taxon>
        <taxon>Endopterygota</taxon>
        <taxon>Coleoptera</taxon>
        <taxon>Polyphaga</taxon>
        <taxon>Cucujiformia</taxon>
        <taxon>Tenebrionidae</taxon>
        <taxon>Zophobas</taxon>
    </lineage>
</organism>
<reference evidence="13" key="1">
    <citation type="journal article" date="2023" name="G3 (Bethesda)">
        <title>Whole genome assemblies of Zophobas morio and Tenebrio molitor.</title>
        <authorList>
            <person name="Kaur S."/>
            <person name="Stinson S.A."/>
            <person name="diCenzo G.C."/>
        </authorList>
    </citation>
    <scope>NUCLEOTIDE SEQUENCE</scope>
    <source>
        <strain evidence="13">QUZm001</strain>
    </source>
</reference>
<comment type="similarity">
    <text evidence="2 10 11">Belongs to the peptidase C12 family.</text>
</comment>
<dbReference type="CDD" id="cd09616">
    <property type="entry name" value="Peptidase_C12_UCH_L1_L3"/>
    <property type="match status" value="1"/>
</dbReference>
<dbReference type="GO" id="GO:0005737">
    <property type="term" value="C:cytoplasm"/>
    <property type="evidence" value="ECO:0007669"/>
    <property type="project" value="TreeGrafter"/>
</dbReference>
<dbReference type="SUPFAM" id="SSF54001">
    <property type="entry name" value="Cysteine proteinases"/>
    <property type="match status" value="1"/>
</dbReference>
<dbReference type="PROSITE" id="PS52048">
    <property type="entry name" value="UCH_DOMAIN"/>
    <property type="match status" value="1"/>
</dbReference>
<dbReference type="GO" id="GO:0004843">
    <property type="term" value="F:cysteine-type deubiquitinase activity"/>
    <property type="evidence" value="ECO:0007669"/>
    <property type="project" value="UniProtKB-EC"/>
</dbReference>
<dbReference type="FunFam" id="3.40.532.10:FF:000006">
    <property type="entry name" value="Ubiquitin carboxyl-terminal hydrolase"/>
    <property type="match status" value="1"/>
</dbReference>
<gene>
    <name evidence="13" type="ORF">Zmor_011500</name>
</gene>
<dbReference type="Proteomes" id="UP001168821">
    <property type="component" value="Unassembled WGS sequence"/>
</dbReference>
<comment type="caution">
    <text evidence="13">The sequence shown here is derived from an EMBL/GenBank/DDBJ whole genome shotgun (WGS) entry which is preliminary data.</text>
</comment>
<dbReference type="PANTHER" id="PTHR10589:SF17">
    <property type="entry name" value="UBIQUITIN CARBOXYL-TERMINAL HYDROLASE"/>
    <property type="match status" value="1"/>
</dbReference>
<dbReference type="InterPro" id="IPR036959">
    <property type="entry name" value="Peptidase_C12_UCH_sf"/>
</dbReference>
<evidence type="ECO:0000256" key="3">
    <source>
        <dbReference type="ARBA" id="ARBA00012759"/>
    </source>
</evidence>
<dbReference type="AlphaFoldDB" id="A0AA38IKS8"/>
<keyword evidence="5 11" id="KW-0833">Ubl conjugation pathway</keyword>
<evidence type="ECO:0000256" key="8">
    <source>
        <dbReference type="ARBA" id="ARBA00055560"/>
    </source>
</evidence>
<name>A0AA38IKS8_9CUCU</name>
<dbReference type="Pfam" id="PF01088">
    <property type="entry name" value="Peptidase_C12"/>
    <property type="match status" value="1"/>
</dbReference>
<evidence type="ECO:0000313" key="13">
    <source>
        <dbReference type="EMBL" id="KAJ3659833.1"/>
    </source>
</evidence>
<dbReference type="EC" id="3.4.19.12" evidence="3 11"/>
<dbReference type="GO" id="GO:0006511">
    <property type="term" value="P:ubiquitin-dependent protein catabolic process"/>
    <property type="evidence" value="ECO:0007669"/>
    <property type="project" value="UniProtKB-UniRule"/>
</dbReference>
<protein>
    <recommendedName>
        <fullName evidence="9 11">Ubiquitin carboxyl-terminal hydrolase</fullName>
        <ecNumber evidence="3 11">3.4.19.12</ecNumber>
    </recommendedName>
</protein>
<keyword evidence="4 11" id="KW-0645">Protease</keyword>
<dbReference type="PRINTS" id="PR00707">
    <property type="entry name" value="UBCTHYDRLASE"/>
</dbReference>
<keyword evidence="14" id="KW-1185">Reference proteome</keyword>
<evidence type="ECO:0000256" key="7">
    <source>
        <dbReference type="ARBA" id="ARBA00022807"/>
    </source>
</evidence>
<feature type="domain" description="UCH catalytic" evidence="12">
    <location>
        <begin position="2"/>
        <end position="224"/>
    </location>
</feature>
<dbReference type="PANTHER" id="PTHR10589">
    <property type="entry name" value="UBIQUITIN CARBOXYL-TERMINAL HYDROLASE"/>
    <property type="match status" value="1"/>
</dbReference>
<dbReference type="EMBL" id="JALNTZ010000003">
    <property type="protein sequence ID" value="KAJ3659833.1"/>
    <property type="molecule type" value="Genomic_DNA"/>
</dbReference>
<evidence type="ECO:0000313" key="14">
    <source>
        <dbReference type="Proteomes" id="UP001168821"/>
    </source>
</evidence>